<dbReference type="HOGENOM" id="CLU_2065250_0_0_1"/>
<reference evidence="2" key="2">
    <citation type="submission" date="2018-05" db="EMBL/GenBank/DDBJ databases">
        <title>OmerRS3 (Oryza meridionalis Reference Sequence Version 3).</title>
        <authorList>
            <person name="Zhang J."/>
            <person name="Kudrna D."/>
            <person name="Lee S."/>
            <person name="Talag J."/>
            <person name="Welchert J."/>
            <person name="Wing R.A."/>
        </authorList>
    </citation>
    <scope>NUCLEOTIDE SEQUENCE [LARGE SCALE GENOMIC DNA]</scope>
    <source>
        <strain evidence="2">cv. OR44</strain>
    </source>
</reference>
<keyword evidence="3" id="KW-1185">Reference proteome</keyword>
<name>A0A0E0E104_9ORYZ</name>
<evidence type="ECO:0000256" key="1">
    <source>
        <dbReference type="SAM" id="MobiDB-lite"/>
    </source>
</evidence>
<feature type="compositionally biased region" description="Basic and acidic residues" evidence="1">
    <location>
        <begin position="86"/>
        <end position="101"/>
    </location>
</feature>
<dbReference type="Gramene" id="OMERI06G13830.1">
    <property type="protein sequence ID" value="OMERI06G13830.1"/>
    <property type="gene ID" value="OMERI06G13830"/>
</dbReference>
<dbReference type="Proteomes" id="UP000008021">
    <property type="component" value="Chromosome 6"/>
</dbReference>
<accession>A0A0E0E104</accession>
<evidence type="ECO:0000313" key="3">
    <source>
        <dbReference type="Proteomes" id="UP000008021"/>
    </source>
</evidence>
<organism evidence="2">
    <name type="scientific">Oryza meridionalis</name>
    <dbReference type="NCBI Taxonomy" id="40149"/>
    <lineage>
        <taxon>Eukaryota</taxon>
        <taxon>Viridiplantae</taxon>
        <taxon>Streptophyta</taxon>
        <taxon>Embryophyta</taxon>
        <taxon>Tracheophyta</taxon>
        <taxon>Spermatophyta</taxon>
        <taxon>Magnoliopsida</taxon>
        <taxon>Liliopsida</taxon>
        <taxon>Poales</taxon>
        <taxon>Poaceae</taxon>
        <taxon>BOP clade</taxon>
        <taxon>Oryzoideae</taxon>
        <taxon>Oryzeae</taxon>
        <taxon>Oryzinae</taxon>
        <taxon>Oryza</taxon>
    </lineage>
</organism>
<reference evidence="2" key="1">
    <citation type="submission" date="2015-04" db="UniProtKB">
        <authorList>
            <consortium name="EnsemblPlants"/>
        </authorList>
    </citation>
    <scope>IDENTIFICATION</scope>
</reference>
<feature type="region of interest" description="Disordered" evidence="1">
    <location>
        <begin position="1"/>
        <end position="119"/>
    </location>
</feature>
<protein>
    <submittedName>
        <fullName evidence="2">Uncharacterized protein</fullName>
    </submittedName>
</protein>
<dbReference type="AlphaFoldDB" id="A0A0E0E104"/>
<feature type="compositionally biased region" description="Polar residues" evidence="1">
    <location>
        <begin position="52"/>
        <end position="71"/>
    </location>
</feature>
<proteinExistence type="predicted"/>
<evidence type="ECO:0000313" key="2">
    <source>
        <dbReference type="EnsemblPlants" id="OMERI06G13830.1"/>
    </source>
</evidence>
<feature type="compositionally biased region" description="Basic and acidic residues" evidence="1">
    <location>
        <begin position="110"/>
        <end position="119"/>
    </location>
</feature>
<sequence length="119" mass="12514">MGNEECIPAPGRRPTRRRATAARSKESSSEFPNPSHRRRRPLPATAFIPDSTAGTPSTHIPRSSPRSSSENGGFPPAGEGRAGGSGDRRPANPPERGERGGGDYGSGGGRKAEYLSRSC</sequence>
<dbReference type="EnsemblPlants" id="OMERI06G13830.1">
    <property type="protein sequence ID" value="OMERI06G13830.1"/>
    <property type="gene ID" value="OMERI06G13830"/>
</dbReference>